<dbReference type="OrthoDB" id="9758917at2"/>
<dbReference type="InterPro" id="IPR051201">
    <property type="entry name" value="Chloro_Bact_Ser_Proteases"/>
</dbReference>
<dbReference type="GO" id="GO:0004252">
    <property type="term" value="F:serine-type endopeptidase activity"/>
    <property type="evidence" value="ECO:0007669"/>
    <property type="project" value="InterPro"/>
</dbReference>
<proteinExistence type="inferred from homology"/>
<sequence length="447" mass="46406">MNKQQFDGEYKEVDPENGNGSPQKPSGGPKLWKVFLIALVAGLLGGGIAVGGGYLYQQHQENQPVEKDNSKAKTKTSNVKVNVSTDAETAFKKIKNAVVSVEAYSKDTSSSSIDGLYGGSDSGSDSSSSDESSESASEGSGVIYKKSGNTAYIVTNNHVISGADRVEILMNSGHKLNAEVVGHDSISDLAVLKINAKYVTQIAQFGDSDKINVGETSLAIGSPLGSDYATSLTQGIISAKKRTIDVTNSSGVATGQATVIQTDAAINPGNSGGPLTNIAGQVIGINSMKLSSTGSSSYGSSGTSVEGMGFAIPSNEVVEIVNQLAENGKVSRPALGISLIDLDYVSASDRKSTLKLPDSVTSGIVVMKVNSGSPLKGTGISKYDVIVGLGDKKVTDIVSLREALYSHKIGDTVQIKYYHNGKEKTTNAKLSLEANDTNTSSASNEGE</sequence>
<dbReference type="InterPro" id="IPR001940">
    <property type="entry name" value="Peptidase_S1C"/>
</dbReference>
<feature type="domain" description="PDZ" evidence="7">
    <location>
        <begin position="333"/>
        <end position="421"/>
    </location>
</feature>
<keyword evidence="6" id="KW-0812">Transmembrane</keyword>
<evidence type="ECO:0000256" key="4">
    <source>
        <dbReference type="ARBA" id="ARBA00022825"/>
    </source>
</evidence>
<organism evidence="8 9">
    <name type="scientific">Ligilactobacillus salitolerans</name>
    <dbReference type="NCBI Taxonomy" id="1808352"/>
    <lineage>
        <taxon>Bacteria</taxon>
        <taxon>Bacillati</taxon>
        <taxon>Bacillota</taxon>
        <taxon>Bacilli</taxon>
        <taxon>Lactobacillales</taxon>
        <taxon>Lactobacillaceae</taxon>
        <taxon>Ligilactobacillus</taxon>
    </lineage>
</organism>
<dbReference type="Gene3D" id="2.30.42.10">
    <property type="match status" value="1"/>
</dbReference>
<keyword evidence="6" id="KW-0472">Membrane</keyword>
<reference evidence="8 9" key="1">
    <citation type="journal article" date="2019" name="Int. J. Syst. Evol. Microbiol.">
        <title>Lactobacillus salitolerans sp. nov., a novel lactic acid bacterium isolated from spent mushroom substrates.</title>
        <authorList>
            <person name="Tohno M."/>
            <person name="Tanizawa Y."/>
            <person name="Kojima Y."/>
            <person name="Sakamoto M."/>
            <person name="Nakamura Y."/>
            <person name="Ohkuma M."/>
            <person name="Kobayashi H."/>
        </authorList>
    </citation>
    <scope>NUCLEOTIDE SEQUENCE [LARGE SCALE GENOMIC DNA]</scope>
    <source>
        <strain evidence="8 9">YK43</strain>
    </source>
</reference>
<dbReference type="GO" id="GO:0006508">
    <property type="term" value="P:proteolysis"/>
    <property type="evidence" value="ECO:0007669"/>
    <property type="project" value="UniProtKB-KW"/>
</dbReference>
<dbReference type="CDD" id="cd06781">
    <property type="entry name" value="cpPDZ_BsHtra-like"/>
    <property type="match status" value="1"/>
</dbReference>
<feature type="region of interest" description="Disordered" evidence="5">
    <location>
        <begin position="1"/>
        <end position="27"/>
    </location>
</feature>
<feature type="transmembrane region" description="Helical" evidence="6">
    <location>
        <begin position="34"/>
        <end position="56"/>
    </location>
</feature>
<evidence type="ECO:0000256" key="3">
    <source>
        <dbReference type="ARBA" id="ARBA00022801"/>
    </source>
</evidence>
<evidence type="ECO:0000313" key="8">
    <source>
        <dbReference type="EMBL" id="GBG94288.1"/>
    </source>
</evidence>
<dbReference type="PANTHER" id="PTHR43343">
    <property type="entry name" value="PEPTIDASE S12"/>
    <property type="match status" value="1"/>
</dbReference>
<protein>
    <submittedName>
        <fullName evidence="8">Serine protease</fullName>
    </submittedName>
</protein>
<evidence type="ECO:0000313" key="9">
    <source>
        <dbReference type="Proteomes" id="UP000286848"/>
    </source>
</evidence>
<evidence type="ECO:0000256" key="6">
    <source>
        <dbReference type="SAM" id="Phobius"/>
    </source>
</evidence>
<dbReference type="Pfam" id="PF13180">
    <property type="entry name" value="PDZ_2"/>
    <property type="match status" value="1"/>
</dbReference>
<dbReference type="RefSeq" id="WP_124975547.1">
    <property type="nucleotide sequence ID" value="NZ_BFFP01000008.1"/>
</dbReference>
<dbReference type="PRINTS" id="PR00834">
    <property type="entry name" value="PROTEASES2C"/>
</dbReference>
<dbReference type="SUPFAM" id="SSF50156">
    <property type="entry name" value="PDZ domain-like"/>
    <property type="match status" value="1"/>
</dbReference>
<feature type="compositionally biased region" description="Polar residues" evidence="5">
    <location>
        <begin position="434"/>
        <end position="447"/>
    </location>
</feature>
<keyword evidence="3" id="KW-0378">Hydrolase</keyword>
<dbReference type="Gene3D" id="2.40.10.10">
    <property type="entry name" value="Trypsin-like serine proteases"/>
    <property type="match status" value="2"/>
</dbReference>
<dbReference type="InterPro" id="IPR001478">
    <property type="entry name" value="PDZ"/>
</dbReference>
<dbReference type="EMBL" id="BFFP01000008">
    <property type="protein sequence ID" value="GBG94288.1"/>
    <property type="molecule type" value="Genomic_DNA"/>
</dbReference>
<name>A0A401IRY0_9LACO</name>
<dbReference type="SUPFAM" id="SSF50494">
    <property type="entry name" value="Trypsin-like serine proteases"/>
    <property type="match status" value="1"/>
</dbReference>
<dbReference type="AlphaFoldDB" id="A0A401IRY0"/>
<keyword evidence="6" id="KW-1133">Transmembrane helix</keyword>
<gene>
    <name evidence="8" type="primary">degQ</name>
    <name evidence="8" type="ORF">LFYK43_07470</name>
</gene>
<feature type="compositionally biased region" description="Low complexity" evidence="5">
    <location>
        <begin position="122"/>
        <end position="141"/>
    </location>
</feature>
<keyword evidence="9" id="KW-1185">Reference proteome</keyword>
<keyword evidence="4" id="KW-0720">Serine protease</keyword>
<dbReference type="Proteomes" id="UP000286848">
    <property type="component" value="Unassembled WGS sequence"/>
</dbReference>
<dbReference type="Pfam" id="PF13365">
    <property type="entry name" value="Trypsin_2"/>
    <property type="match status" value="1"/>
</dbReference>
<feature type="region of interest" description="Disordered" evidence="5">
    <location>
        <begin position="428"/>
        <end position="447"/>
    </location>
</feature>
<feature type="compositionally biased region" description="Basic and acidic residues" evidence="5">
    <location>
        <begin position="1"/>
        <end position="14"/>
    </location>
</feature>
<evidence type="ECO:0000256" key="2">
    <source>
        <dbReference type="ARBA" id="ARBA00022670"/>
    </source>
</evidence>
<dbReference type="InterPro" id="IPR036034">
    <property type="entry name" value="PDZ_sf"/>
</dbReference>
<comment type="similarity">
    <text evidence="1">Belongs to the peptidase S1C family.</text>
</comment>
<evidence type="ECO:0000259" key="7">
    <source>
        <dbReference type="SMART" id="SM00228"/>
    </source>
</evidence>
<dbReference type="PANTHER" id="PTHR43343:SF3">
    <property type="entry name" value="PROTEASE DO-LIKE 8, CHLOROPLASTIC"/>
    <property type="match status" value="1"/>
</dbReference>
<comment type="caution">
    <text evidence="8">The sequence shown here is derived from an EMBL/GenBank/DDBJ whole genome shotgun (WGS) entry which is preliminary data.</text>
</comment>
<feature type="region of interest" description="Disordered" evidence="5">
    <location>
        <begin position="108"/>
        <end position="141"/>
    </location>
</feature>
<dbReference type="InterPro" id="IPR009003">
    <property type="entry name" value="Peptidase_S1_PA"/>
</dbReference>
<evidence type="ECO:0000256" key="1">
    <source>
        <dbReference type="ARBA" id="ARBA00010541"/>
    </source>
</evidence>
<dbReference type="InterPro" id="IPR043504">
    <property type="entry name" value="Peptidase_S1_PA_chymotrypsin"/>
</dbReference>
<keyword evidence="2 8" id="KW-0645">Protease</keyword>
<evidence type="ECO:0000256" key="5">
    <source>
        <dbReference type="SAM" id="MobiDB-lite"/>
    </source>
</evidence>
<dbReference type="SMART" id="SM00228">
    <property type="entry name" value="PDZ"/>
    <property type="match status" value="1"/>
</dbReference>
<accession>A0A401IRY0</accession>